<evidence type="ECO:0000256" key="1">
    <source>
        <dbReference type="ARBA" id="ARBA00023015"/>
    </source>
</evidence>
<dbReference type="Gene3D" id="1.10.10.10">
    <property type="entry name" value="Winged helix-like DNA-binding domain superfamily/Winged helix DNA-binding domain"/>
    <property type="match status" value="1"/>
</dbReference>
<dbReference type="PANTHER" id="PTHR30146">
    <property type="entry name" value="LACI-RELATED TRANSCRIPTIONAL REPRESSOR"/>
    <property type="match status" value="1"/>
</dbReference>
<dbReference type="GeneID" id="77475496"/>
<feature type="domain" description="HTH deoR-type" evidence="4">
    <location>
        <begin position="11"/>
        <end position="66"/>
    </location>
</feature>
<dbReference type="InterPro" id="IPR018356">
    <property type="entry name" value="Tscrpt_reg_HTH_DeoR_CS"/>
</dbReference>
<evidence type="ECO:0000313" key="6">
    <source>
        <dbReference type="Proteomes" id="UP000478836"/>
    </source>
</evidence>
<sequence>MTDEEQAPRFGISRRERIMDELRRIGAVRVADLARELGVAELTIRRDIGALADRGLLTRVHGGATLRSALDTAVVRGGPAASRFRIGMVVPSLSYYWPQVVIGARAAATELGAQLILRGASYAADDQRRQIASLVDAGTVHGLIVAPESLGPDGHALLQWLDALPLPVVLVERRAPSTLALSGLESVTTDHAFGGALAARHLFELGHRRVGILTSAPSPTSGRLRRGWDRAVDRLGLTATVDRDVSLDRLDAEERDAAVTALLAEVRGTGTTAMLIHADPQALLVQQHAVDSGWSLPDELSIVAYDDEVAESGTPPITALRPPKQHVGRRAVEVLLARLDEGRRRPVERVQVVPSLHVRASTAPYAE</sequence>
<comment type="caution">
    <text evidence="5">The sequence shown here is derived from an EMBL/GenBank/DDBJ whole genome shotgun (WGS) entry which is preliminary data.</text>
</comment>
<dbReference type="Gene3D" id="3.40.50.2300">
    <property type="match status" value="2"/>
</dbReference>
<dbReference type="SUPFAM" id="SSF46785">
    <property type="entry name" value="Winged helix' DNA-binding domain"/>
    <property type="match status" value="1"/>
</dbReference>
<protein>
    <submittedName>
        <fullName evidence="5">DeoR family transcriptional regulator</fullName>
    </submittedName>
</protein>
<dbReference type="EMBL" id="WAAO01000001">
    <property type="protein sequence ID" value="KAB1866888.1"/>
    <property type="molecule type" value="Genomic_DNA"/>
</dbReference>
<keyword evidence="6" id="KW-1185">Reference proteome</keyword>
<evidence type="ECO:0000313" key="5">
    <source>
        <dbReference type="EMBL" id="KAB1866888.1"/>
    </source>
</evidence>
<proteinExistence type="predicted"/>
<accession>A0ABQ6V9G2</accession>
<dbReference type="RefSeq" id="WP_151458628.1">
    <property type="nucleotide sequence ID" value="NZ_WAAO01000001.1"/>
</dbReference>
<dbReference type="PANTHER" id="PTHR30146:SF155">
    <property type="entry name" value="ALANINE RACEMASE"/>
    <property type="match status" value="1"/>
</dbReference>
<dbReference type="InterPro" id="IPR036390">
    <property type="entry name" value="WH_DNA-bd_sf"/>
</dbReference>
<dbReference type="Proteomes" id="UP000478836">
    <property type="component" value="Unassembled WGS sequence"/>
</dbReference>
<dbReference type="InterPro" id="IPR001034">
    <property type="entry name" value="DeoR_HTH"/>
</dbReference>
<dbReference type="InterPro" id="IPR028082">
    <property type="entry name" value="Peripla_BP_I"/>
</dbReference>
<dbReference type="InterPro" id="IPR046335">
    <property type="entry name" value="LacI/GalR-like_sensor"/>
</dbReference>
<keyword evidence="2" id="KW-0238">DNA-binding</keyword>
<keyword evidence="1" id="KW-0805">Transcription regulation</keyword>
<organism evidence="5 6">
    <name type="scientific">Microbacterium algeriense</name>
    <dbReference type="NCBI Taxonomy" id="2615184"/>
    <lineage>
        <taxon>Bacteria</taxon>
        <taxon>Bacillati</taxon>
        <taxon>Actinomycetota</taxon>
        <taxon>Actinomycetes</taxon>
        <taxon>Micrococcales</taxon>
        <taxon>Microbacteriaceae</taxon>
        <taxon>Microbacterium</taxon>
    </lineage>
</organism>
<evidence type="ECO:0000259" key="4">
    <source>
        <dbReference type="PROSITE" id="PS51000"/>
    </source>
</evidence>
<evidence type="ECO:0000256" key="3">
    <source>
        <dbReference type="ARBA" id="ARBA00023163"/>
    </source>
</evidence>
<name>A0ABQ6V9G2_9MICO</name>
<dbReference type="SMART" id="SM00420">
    <property type="entry name" value="HTH_DEOR"/>
    <property type="match status" value="1"/>
</dbReference>
<reference evidence="6" key="1">
    <citation type="submission" date="2019-09" db="EMBL/GenBank/DDBJ databases">
        <title>Whole genome sequencing of Microbacterium maritypicum.</title>
        <authorList>
            <person name="Lenchi N."/>
        </authorList>
    </citation>
    <scope>NUCLEOTIDE SEQUENCE [LARGE SCALE GENOMIC DNA]</scope>
    <source>
        <strain evidence="6">G1</strain>
    </source>
</reference>
<dbReference type="Pfam" id="PF13377">
    <property type="entry name" value="Peripla_BP_3"/>
    <property type="match status" value="1"/>
</dbReference>
<dbReference type="SUPFAM" id="SSF53822">
    <property type="entry name" value="Periplasmic binding protein-like I"/>
    <property type="match status" value="1"/>
</dbReference>
<evidence type="ECO:0000256" key="2">
    <source>
        <dbReference type="ARBA" id="ARBA00023125"/>
    </source>
</evidence>
<dbReference type="PROSITE" id="PS51000">
    <property type="entry name" value="HTH_DEOR_2"/>
    <property type="match status" value="1"/>
</dbReference>
<dbReference type="PRINTS" id="PR00037">
    <property type="entry name" value="HTHLACR"/>
</dbReference>
<gene>
    <name evidence="5" type="ORF">F6A08_03500</name>
</gene>
<dbReference type="PROSITE" id="PS00894">
    <property type="entry name" value="HTH_DEOR_1"/>
    <property type="match status" value="1"/>
</dbReference>
<dbReference type="InterPro" id="IPR036388">
    <property type="entry name" value="WH-like_DNA-bd_sf"/>
</dbReference>
<keyword evidence="3" id="KW-0804">Transcription</keyword>
<dbReference type="Pfam" id="PF08220">
    <property type="entry name" value="HTH_DeoR"/>
    <property type="match status" value="1"/>
</dbReference>